<dbReference type="InterPro" id="IPR036390">
    <property type="entry name" value="WH_DNA-bd_sf"/>
</dbReference>
<dbReference type="RefSeq" id="WP_196122304.1">
    <property type="nucleotide sequence ID" value="NZ_JADMCD010000014.1"/>
</dbReference>
<evidence type="ECO:0000256" key="1">
    <source>
        <dbReference type="ARBA" id="ARBA00023015"/>
    </source>
</evidence>
<dbReference type="Gene3D" id="1.10.10.10">
    <property type="entry name" value="Winged helix-like DNA-binding domain superfamily/Winged helix DNA-binding domain"/>
    <property type="match status" value="1"/>
</dbReference>
<keyword evidence="1" id="KW-0805">Transcription regulation</keyword>
<dbReference type="PROSITE" id="PS50949">
    <property type="entry name" value="HTH_GNTR"/>
    <property type="match status" value="1"/>
</dbReference>
<keyword evidence="2" id="KW-0238">DNA-binding</keyword>
<evidence type="ECO:0000313" key="5">
    <source>
        <dbReference type="EMBL" id="MBF8643224.1"/>
    </source>
</evidence>
<dbReference type="InterPro" id="IPR036388">
    <property type="entry name" value="WH-like_DNA-bd_sf"/>
</dbReference>
<dbReference type="PANTHER" id="PTHR43537">
    <property type="entry name" value="TRANSCRIPTIONAL REGULATOR, GNTR FAMILY"/>
    <property type="match status" value="1"/>
</dbReference>
<keyword evidence="3" id="KW-0804">Transcription</keyword>
<dbReference type="SUPFAM" id="SSF46785">
    <property type="entry name" value="Winged helix' DNA-binding domain"/>
    <property type="match status" value="1"/>
</dbReference>
<dbReference type="SMART" id="SM00345">
    <property type="entry name" value="HTH_GNTR"/>
    <property type="match status" value="1"/>
</dbReference>
<evidence type="ECO:0000256" key="3">
    <source>
        <dbReference type="ARBA" id="ARBA00023163"/>
    </source>
</evidence>
<dbReference type="InterPro" id="IPR011711">
    <property type="entry name" value="GntR_C"/>
</dbReference>
<dbReference type="Pfam" id="PF00392">
    <property type="entry name" value="GntR"/>
    <property type="match status" value="1"/>
</dbReference>
<protein>
    <submittedName>
        <fullName evidence="5">GntR family transcriptional regulator</fullName>
    </submittedName>
</protein>
<gene>
    <name evidence="5" type="ORF">IRZ65_21385</name>
</gene>
<sequence>MQKDYLRQLYAEFESMQSSGHATCSTRMSENLAYVIRKAILSGVLKQGMPIRERALAQELNVSRTPVREALFVLQGEGLVVLNHNRSACVAYFSSDDIRKIYSLRGVLESYSAECAAYRNDPEDLLKIRTALLKYQGLDARSAPIEQAQADLEFHEAICSAAGSRMLMTLTRQALAVTVTHRSRYAYTEEQLRHAQRQHETLYDAINAGNGKLAHLLMSQHVSQSSELAISHLSDAPNSSPEN</sequence>
<dbReference type="EMBL" id="JADMCD010000014">
    <property type="protein sequence ID" value="MBF8643224.1"/>
    <property type="molecule type" value="Genomic_DNA"/>
</dbReference>
<dbReference type="PANTHER" id="PTHR43537:SF24">
    <property type="entry name" value="GLUCONATE OPERON TRANSCRIPTIONAL REPRESSOR"/>
    <property type="match status" value="1"/>
</dbReference>
<organism evidence="5 6">
    <name type="scientific">Pseudomonas luteola</name>
    <dbReference type="NCBI Taxonomy" id="47886"/>
    <lineage>
        <taxon>Bacteria</taxon>
        <taxon>Pseudomonadati</taxon>
        <taxon>Pseudomonadota</taxon>
        <taxon>Gammaproteobacteria</taxon>
        <taxon>Pseudomonadales</taxon>
        <taxon>Pseudomonadaceae</taxon>
        <taxon>Pseudomonas</taxon>
    </lineage>
</organism>
<dbReference type="Proteomes" id="UP000626180">
    <property type="component" value="Unassembled WGS sequence"/>
</dbReference>
<reference evidence="5 6" key="1">
    <citation type="submission" date="2020-10" db="EMBL/GenBank/DDBJ databases">
        <title>Genome sequences of Pseudomonas isolates.</title>
        <authorList>
            <person name="Wessels L."/>
            <person name="Reich F."/>
            <person name="Hammerl J."/>
        </authorList>
    </citation>
    <scope>NUCLEOTIDE SEQUENCE [LARGE SCALE GENOMIC DNA]</scope>
    <source>
        <strain evidence="5 6">20-MO00624-0</strain>
    </source>
</reference>
<dbReference type="InterPro" id="IPR000524">
    <property type="entry name" value="Tscrpt_reg_HTH_GntR"/>
</dbReference>
<dbReference type="SUPFAM" id="SSF48008">
    <property type="entry name" value="GntR ligand-binding domain-like"/>
    <property type="match status" value="1"/>
</dbReference>
<feature type="domain" description="HTH gntR-type" evidence="4">
    <location>
        <begin position="26"/>
        <end position="93"/>
    </location>
</feature>
<dbReference type="PRINTS" id="PR00035">
    <property type="entry name" value="HTHGNTR"/>
</dbReference>
<dbReference type="SMART" id="SM00895">
    <property type="entry name" value="FCD"/>
    <property type="match status" value="1"/>
</dbReference>
<keyword evidence="6" id="KW-1185">Reference proteome</keyword>
<evidence type="ECO:0000313" key="6">
    <source>
        <dbReference type="Proteomes" id="UP000626180"/>
    </source>
</evidence>
<proteinExistence type="predicted"/>
<comment type="caution">
    <text evidence="5">The sequence shown here is derived from an EMBL/GenBank/DDBJ whole genome shotgun (WGS) entry which is preliminary data.</text>
</comment>
<evidence type="ECO:0000256" key="2">
    <source>
        <dbReference type="ARBA" id="ARBA00023125"/>
    </source>
</evidence>
<accession>A0ABS0FS82</accession>
<dbReference type="CDD" id="cd07377">
    <property type="entry name" value="WHTH_GntR"/>
    <property type="match status" value="1"/>
</dbReference>
<name>A0ABS0FS82_PSELU</name>
<dbReference type="Pfam" id="PF07729">
    <property type="entry name" value="FCD"/>
    <property type="match status" value="1"/>
</dbReference>
<evidence type="ECO:0000259" key="4">
    <source>
        <dbReference type="PROSITE" id="PS50949"/>
    </source>
</evidence>
<dbReference type="InterPro" id="IPR008920">
    <property type="entry name" value="TF_FadR/GntR_C"/>
</dbReference>
<dbReference type="Gene3D" id="1.20.120.530">
    <property type="entry name" value="GntR ligand-binding domain-like"/>
    <property type="match status" value="1"/>
</dbReference>